<evidence type="ECO:0000313" key="1">
    <source>
        <dbReference type="EMBL" id="AZR73912.1"/>
    </source>
</evidence>
<protein>
    <submittedName>
        <fullName evidence="1">Uncharacterized protein</fullName>
    </submittedName>
</protein>
<dbReference type="Proteomes" id="UP000267250">
    <property type="component" value="Chromosome"/>
</dbReference>
<accession>A0A3Q9HR57</accession>
<sequence length="173" mass="19642">MDKYKLVLCLVIICIVLLSSVGEASSIILNGNKIFLKNENGYLWRIEILPVDTQGFYLEIFKISDYYQQVGVGFDFRLSGHSYGEIWSLVGLEEYRLLKTNNSFFRNGLRAQIPVSFGKIILGADVMIDDLVGSFLRYQLEVSFLKKWIRGKVGIGNLLGNKDGMALWIGFEL</sequence>
<gene>
    <name evidence="1" type="ORF">BBF96_11230</name>
</gene>
<organism evidence="1 2">
    <name type="scientific">Anoxybacter fermentans</name>
    <dbReference type="NCBI Taxonomy" id="1323375"/>
    <lineage>
        <taxon>Bacteria</taxon>
        <taxon>Bacillati</taxon>
        <taxon>Bacillota</taxon>
        <taxon>Clostridia</taxon>
        <taxon>Halanaerobiales</taxon>
        <taxon>Anoxybacter</taxon>
    </lineage>
</organism>
<proteinExistence type="predicted"/>
<dbReference type="EMBL" id="CP016379">
    <property type="protein sequence ID" value="AZR73912.1"/>
    <property type="molecule type" value="Genomic_DNA"/>
</dbReference>
<evidence type="ECO:0000313" key="2">
    <source>
        <dbReference type="Proteomes" id="UP000267250"/>
    </source>
</evidence>
<name>A0A3Q9HR57_9FIRM</name>
<keyword evidence="2" id="KW-1185">Reference proteome</keyword>
<dbReference type="KEGG" id="aft:BBF96_11230"/>
<dbReference type="AlphaFoldDB" id="A0A3Q9HR57"/>
<reference evidence="1 2" key="1">
    <citation type="submission" date="2016-07" db="EMBL/GenBank/DDBJ databases">
        <title>Genome and transcriptome analysis of iron-reducing fermentative bacteria Anoxybacter fermentans.</title>
        <authorList>
            <person name="Zeng X."/>
            <person name="Shao Z."/>
        </authorList>
    </citation>
    <scope>NUCLEOTIDE SEQUENCE [LARGE SCALE GENOMIC DNA]</scope>
    <source>
        <strain evidence="1 2">DY22613</strain>
    </source>
</reference>
<dbReference type="RefSeq" id="WP_127017262.1">
    <property type="nucleotide sequence ID" value="NZ_CP016379.1"/>
</dbReference>